<sequence>MHTGELAAAVLVATSTHLDLTGVTACWPVLTGIQRRHARSYLQYVVLEEESCSASAVCIWILAVGIRFSMSS</sequence>
<protein>
    <submittedName>
        <fullName evidence="1">Uncharacterized protein</fullName>
    </submittedName>
</protein>
<proteinExistence type="predicted"/>
<evidence type="ECO:0000313" key="2">
    <source>
        <dbReference type="Proteomes" id="UP000807115"/>
    </source>
</evidence>
<dbReference type="AlphaFoldDB" id="A0A921USD6"/>
<accession>A0A921USD6</accession>
<dbReference type="Proteomes" id="UP000807115">
    <property type="component" value="Chromosome 2"/>
</dbReference>
<evidence type="ECO:0000313" key="1">
    <source>
        <dbReference type="EMBL" id="KAG0542907.1"/>
    </source>
</evidence>
<reference evidence="1" key="1">
    <citation type="journal article" date="2019" name="BMC Genomics">
        <title>A new reference genome for Sorghum bicolor reveals high levels of sequence similarity between sweet and grain genotypes: implications for the genetics of sugar metabolism.</title>
        <authorList>
            <person name="Cooper E.A."/>
            <person name="Brenton Z.W."/>
            <person name="Flinn B.S."/>
            <person name="Jenkins J."/>
            <person name="Shu S."/>
            <person name="Flowers D."/>
            <person name="Luo F."/>
            <person name="Wang Y."/>
            <person name="Xia P."/>
            <person name="Barry K."/>
            <person name="Daum C."/>
            <person name="Lipzen A."/>
            <person name="Yoshinaga Y."/>
            <person name="Schmutz J."/>
            <person name="Saski C."/>
            <person name="Vermerris W."/>
            <person name="Kresovich S."/>
        </authorList>
    </citation>
    <scope>NUCLEOTIDE SEQUENCE</scope>
</reference>
<name>A0A921USD6_SORBI</name>
<organism evidence="1 2">
    <name type="scientific">Sorghum bicolor</name>
    <name type="common">Sorghum</name>
    <name type="synonym">Sorghum vulgare</name>
    <dbReference type="NCBI Taxonomy" id="4558"/>
    <lineage>
        <taxon>Eukaryota</taxon>
        <taxon>Viridiplantae</taxon>
        <taxon>Streptophyta</taxon>
        <taxon>Embryophyta</taxon>
        <taxon>Tracheophyta</taxon>
        <taxon>Spermatophyta</taxon>
        <taxon>Magnoliopsida</taxon>
        <taxon>Liliopsida</taxon>
        <taxon>Poales</taxon>
        <taxon>Poaceae</taxon>
        <taxon>PACMAD clade</taxon>
        <taxon>Panicoideae</taxon>
        <taxon>Andropogonodae</taxon>
        <taxon>Andropogoneae</taxon>
        <taxon>Sorghinae</taxon>
        <taxon>Sorghum</taxon>
    </lineage>
</organism>
<reference evidence="1" key="2">
    <citation type="submission" date="2020-10" db="EMBL/GenBank/DDBJ databases">
        <authorList>
            <person name="Cooper E.A."/>
            <person name="Brenton Z.W."/>
            <person name="Flinn B.S."/>
            <person name="Jenkins J."/>
            <person name="Shu S."/>
            <person name="Flowers D."/>
            <person name="Luo F."/>
            <person name="Wang Y."/>
            <person name="Xia P."/>
            <person name="Barry K."/>
            <person name="Daum C."/>
            <person name="Lipzen A."/>
            <person name="Yoshinaga Y."/>
            <person name="Schmutz J."/>
            <person name="Saski C."/>
            <person name="Vermerris W."/>
            <person name="Kresovich S."/>
        </authorList>
    </citation>
    <scope>NUCLEOTIDE SEQUENCE</scope>
</reference>
<gene>
    <name evidence="1" type="ORF">BDA96_02G144300</name>
</gene>
<comment type="caution">
    <text evidence="1">The sequence shown here is derived from an EMBL/GenBank/DDBJ whole genome shotgun (WGS) entry which is preliminary data.</text>
</comment>
<dbReference type="EMBL" id="CM027681">
    <property type="protein sequence ID" value="KAG0542907.1"/>
    <property type="molecule type" value="Genomic_DNA"/>
</dbReference>